<dbReference type="KEGG" id="pbk:Back11_39090"/>
<dbReference type="RefSeq" id="WP_125660867.1">
    <property type="nucleotide sequence ID" value="NZ_AP019308.1"/>
</dbReference>
<accession>A0A3G9JHQ4</accession>
<proteinExistence type="predicted"/>
<gene>
    <name evidence="1" type="ORF">Back11_39090</name>
</gene>
<dbReference type="AlphaFoldDB" id="A0A3G9JHQ4"/>
<keyword evidence="2" id="KW-1185">Reference proteome</keyword>
<name>A0A3G9JHQ4_9BACL</name>
<evidence type="ECO:0000313" key="1">
    <source>
        <dbReference type="EMBL" id="BBH22564.1"/>
    </source>
</evidence>
<organism evidence="1 2">
    <name type="scientific">Paenibacillus baekrokdamisoli</name>
    <dbReference type="NCBI Taxonomy" id="1712516"/>
    <lineage>
        <taxon>Bacteria</taxon>
        <taxon>Bacillati</taxon>
        <taxon>Bacillota</taxon>
        <taxon>Bacilli</taxon>
        <taxon>Bacillales</taxon>
        <taxon>Paenibacillaceae</taxon>
        <taxon>Paenibacillus</taxon>
    </lineage>
</organism>
<protein>
    <submittedName>
        <fullName evidence="1">Uncharacterized protein</fullName>
    </submittedName>
</protein>
<evidence type="ECO:0000313" key="2">
    <source>
        <dbReference type="Proteomes" id="UP000275368"/>
    </source>
</evidence>
<dbReference type="OrthoDB" id="2553465at2"/>
<dbReference type="EMBL" id="AP019308">
    <property type="protein sequence ID" value="BBH22564.1"/>
    <property type="molecule type" value="Genomic_DNA"/>
</dbReference>
<reference evidence="1 2" key="1">
    <citation type="submission" date="2018-11" db="EMBL/GenBank/DDBJ databases">
        <title>Complete genome sequence of Paenibacillus baekrokdamisoli strain KCTC 33723.</title>
        <authorList>
            <person name="Kang S.W."/>
            <person name="Lee K.C."/>
            <person name="Kim K.K."/>
            <person name="Kim J.S."/>
            <person name="Kim D.S."/>
            <person name="Ko S.H."/>
            <person name="Yang S.H."/>
            <person name="Lee J.S."/>
        </authorList>
    </citation>
    <scope>NUCLEOTIDE SEQUENCE [LARGE SCALE GENOMIC DNA]</scope>
    <source>
        <strain evidence="1 2">KCTC 33723</strain>
    </source>
</reference>
<sequence length="143" mass="16779">MFDTVRLKAENIVVESVVLETLDAKVTTYLDKNTRLITDVYTFVCNRSPFVKYSTTTFVLEVELSIPKFIFSENIVLLTTRDVEFFYTLLSHQLRNVLKVDIDRSEWKVKRIDVCWNFNVGNKVTDYLFQLPNRNGNLAEQQQ</sequence>
<dbReference type="Proteomes" id="UP000275368">
    <property type="component" value="Chromosome"/>
</dbReference>